<dbReference type="RefSeq" id="WP_074571091.1">
    <property type="nucleotide sequence ID" value="NZ_FNJQ01000002.1"/>
</dbReference>
<evidence type="ECO:0000313" key="1">
    <source>
        <dbReference type="EMBL" id="SDO85927.1"/>
    </source>
</evidence>
<accession>A0A1H0MZU3</accession>
<dbReference type="Proteomes" id="UP000182412">
    <property type="component" value="Unassembled WGS sequence"/>
</dbReference>
<gene>
    <name evidence="1" type="ORF">SAMN05216366_102112</name>
</gene>
<sequence length="93" mass="10015">MARCRGCGKEIIFVKSPAGKFIPCDPSKVIFSRPGEGKARVVKLNGEVISCTIGTGDDISEAVGVGYIPHWSTCKAANQFRKKKESPLQGTLF</sequence>
<evidence type="ECO:0000313" key="2">
    <source>
        <dbReference type="Proteomes" id="UP000182412"/>
    </source>
</evidence>
<dbReference type="AlphaFoldDB" id="A0A1H0MZU3"/>
<organism evidence="1 2">
    <name type="scientific">Selenomonas ruminantium</name>
    <dbReference type="NCBI Taxonomy" id="971"/>
    <lineage>
        <taxon>Bacteria</taxon>
        <taxon>Bacillati</taxon>
        <taxon>Bacillota</taxon>
        <taxon>Negativicutes</taxon>
        <taxon>Selenomonadales</taxon>
        <taxon>Selenomonadaceae</taxon>
        <taxon>Selenomonas</taxon>
    </lineage>
</organism>
<dbReference type="EMBL" id="FNJQ01000002">
    <property type="protein sequence ID" value="SDO85927.1"/>
    <property type="molecule type" value="Genomic_DNA"/>
</dbReference>
<name>A0A1H0MZU3_SELRU</name>
<dbReference type="OrthoDB" id="2970424at2"/>
<reference evidence="1 2" key="1">
    <citation type="submission" date="2016-10" db="EMBL/GenBank/DDBJ databases">
        <authorList>
            <person name="de Groot N.N."/>
        </authorList>
    </citation>
    <scope>NUCLEOTIDE SEQUENCE [LARGE SCALE GENOMIC DNA]</scope>
    <source>
        <strain evidence="1 2">S137</strain>
    </source>
</reference>
<protein>
    <submittedName>
        <fullName evidence="1">Uncharacterized protein</fullName>
    </submittedName>
</protein>
<proteinExistence type="predicted"/>